<evidence type="ECO:0000256" key="2">
    <source>
        <dbReference type="ARBA" id="ARBA00022692"/>
    </source>
</evidence>
<dbReference type="Pfam" id="PF07690">
    <property type="entry name" value="MFS_1"/>
    <property type="match status" value="1"/>
</dbReference>
<evidence type="ECO:0000256" key="6">
    <source>
        <dbReference type="SAM" id="Phobius"/>
    </source>
</evidence>
<feature type="compositionally biased region" description="Acidic residues" evidence="5">
    <location>
        <begin position="43"/>
        <end position="53"/>
    </location>
</feature>
<dbReference type="Proteomes" id="UP000594262">
    <property type="component" value="Unplaced"/>
</dbReference>
<keyword evidence="3 6" id="KW-1133">Transmembrane helix</keyword>
<dbReference type="EnsemblMetazoa" id="CLYHEMT021639.1">
    <property type="protein sequence ID" value="CLYHEMP021639.1"/>
    <property type="gene ID" value="CLYHEMG021639"/>
</dbReference>
<feature type="transmembrane region" description="Helical" evidence="6">
    <location>
        <begin position="410"/>
        <end position="428"/>
    </location>
</feature>
<organism evidence="7 8">
    <name type="scientific">Clytia hemisphaerica</name>
    <dbReference type="NCBI Taxonomy" id="252671"/>
    <lineage>
        <taxon>Eukaryota</taxon>
        <taxon>Metazoa</taxon>
        <taxon>Cnidaria</taxon>
        <taxon>Hydrozoa</taxon>
        <taxon>Hydroidolina</taxon>
        <taxon>Leptothecata</taxon>
        <taxon>Obeliida</taxon>
        <taxon>Clytiidae</taxon>
        <taxon>Clytia</taxon>
    </lineage>
</organism>
<evidence type="ECO:0000256" key="5">
    <source>
        <dbReference type="SAM" id="MobiDB-lite"/>
    </source>
</evidence>
<sequence>MEGDGEHSVIYNAENEDPELIESEAVDENEILVNQNKIFNHESEDDEDEDEANDEKPLLGSTSKKNSSPKEKKKIATTKMSALLHDEEIKISKKRWLMLFIFSLNTLMNGVLMVGLSPVTNLVSKHYNQSPTLIEWSTNIFLFLYIWFAIPASYLTNKFGIRKTLILTCCLNVLSTVFHMPGYHSNRFFYYFVGQIPAAISYSFVLQMPSQISACWFPVNERASSTAIGAFMNTFGVALAYLQSTNIVTEQITEVNIEDDVKSLFLFQMVIAVLVAIITIAFFIEKPDNPPSTINKTTFDPNFFESIKILMKDYNFVMLSQTFGVCTGILYTLAVLINPLITAKFPVGHVKMIGWLGFTFLMISYASSSIFAIWIDKFSSYRTISILLNICSFWVWLLFTVFFLETNDFTILFFLFTILGFVGLPYSYLGLEHAVEVTYPIPESTSSVFILMVSNLYTFIFVLAFGEMINSRYLYLTCYSFLFLYGVSSTLAIITKTELKRKKAELKQKLGEF</sequence>
<feature type="transmembrane region" description="Helical" evidence="6">
    <location>
        <begin position="96"/>
        <end position="116"/>
    </location>
</feature>
<dbReference type="GO" id="GO:0016020">
    <property type="term" value="C:membrane"/>
    <property type="evidence" value="ECO:0007669"/>
    <property type="project" value="UniProtKB-SubCell"/>
</dbReference>
<dbReference type="OrthoDB" id="422206at2759"/>
<feature type="transmembrane region" description="Helical" evidence="6">
    <location>
        <begin position="188"/>
        <end position="206"/>
    </location>
</feature>
<dbReference type="GO" id="GO:0022857">
    <property type="term" value="F:transmembrane transporter activity"/>
    <property type="evidence" value="ECO:0007669"/>
    <property type="project" value="InterPro"/>
</dbReference>
<feature type="transmembrane region" description="Helical" evidence="6">
    <location>
        <begin position="316"/>
        <end position="341"/>
    </location>
</feature>
<feature type="transmembrane region" description="Helical" evidence="6">
    <location>
        <begin position="386"/>
        <end position="404"/>
    </location>
</feature>
<dbReference type="InterPro" id="IPR049680">
    <property type="entry name" value="FLVCR1-2_SLC49-like"/>
</dbReference>
<feature type="transmembrane region" description="Helical" evidence="6">
    <location>
        <begin position="136"/>
        <end position="157"/>
    </location>
</feature>
<evidence type="ECO:0000313" key="8">
    <source>
        <dbReference type="Proteomes" id="UP000594262"/>
    </source>
</evidence>
<dbReference type="PANTHER" id="PTHR10924">
    <property type="entry name" value="MAJOR FACILITATOR SUPERFAMILY PROTEIN-RELATED"/>
    <property type="match status" value="1"/>
</dbReference>
<protein>
    <submittedName>
        <fullName evidence="7">Uncharacterized protein</fullName>
    </submittedName>
</protein>
<accession>A0A7M5XDP2</accession>
<name>A0A7M5XDP2_9CNID</name>
<feature type="transmembrane region" description="Helical" evidence="6">
    <location>
        <begin position="264"/>
        <end position="284"/>
    </location>
</feature>
<feature type="transmembrane region" description="Helical" evidence="6">
    <location>
        <begin position="448"/>
        <end position="466"/>
    </location>
</feature>
<comment type="subcellular location">
    <subcellularLocation>
        <location evidence="1">Membrane</location>
        <topology evidence="1">Multi-pass membrane protein</topology>
    </subcellularLocation>
</comment>
<dbReference type="SUPFAM" id="SSF103473">
    <property type="entry name" value="MFS general substrate transporter"/>
    <property type="match status" value="1"/>
</dbReference>
<dbReference type="RefSeq" id="XP_066920235.1">
    <property type="nucleotide sequence ID" value="XM_067064134.1"/>
</dbReference>
<dbReference type="Gene3D" id="1.20.1250.20">
    <property type="entry name" value="MFS general substrate transporter like domains"/>
    <property type="match status" value="1"/>
</dbReference>
<feature type="transmembrane region" description="Helical" evidence="6">
    <location>
        <begin position="227"/>
        <end position="244"/>
    </location>
</feature>
<evidence type="ECO:0000256" key="3">
    <source>
        <dbReference type="ARBA" id="ARBA00022989"/>
    </source>
</evidence>
<feature type="region of interest" description="Disordered" evidence="5">
    <location>
        <begin position="1"/>
        <end position="73"/>
    </location>
</feature>
<proteinExistence type="predicted"/>
<dbReference type="AlphaFoldDB" id="A0A7M5XDP2"/>
<keyword evidence="2 6" id="KW-0812">Transmembrane</keyword>
<reference evidence="7" key="1">
    <citation type="submission" date="2021-01" db="UniProtKB">
        <authorList>
            <consortium name="EnsemblMetazoa"/>
        </authorList>
    </citation>
    <scope>IDENTIFICATION</scope>
</reference>
<evidence type="ECO:0000313" key="7">
    <source>
        <dbReference type="EnsemblMetazoa" id="CLYHEMP021639.1"/>
    </source>
</evidence>
<keyword evidence="8" id="KW-1185">Reference proteome</keyword>
<evidence type="ECO:0000256" key="4">
    <source>
        <dbReference type="ARBA" id="ARBA00023136"/>
    </source>
</evidence>
<dbReference type="InterPro" id="IPR036259">
    <property type="entry name" value="MFS_trans_sf"/>
</dbReference>
<feature type="compositionally biased region" description="Acidic residues" evidence="5">
    <location>
        <begin position="14"/>
        <end position="30"/>
    </location>
</feature>
<evidence type="ECO:0000256" key="1">
    <source>
        <dbReference type="ARBA" id="ARBA00004141"/>
    </source>
</evidence>
<dbReference type="InterPro" id="IPR011701">
    <property type="entry name" value="MFS"/>
</dbReference>
<feature type="transmembrane region" description="Helical" evidence="6">
    <location>
        <begin position="472"/>
        <end position="494"/>
    </location>
</feature>
<keyword evidence="4 6" id="KW-0472">Membrane</keyword>
<feature type="transmembrane region" description="Helical" evidence="6">
    <location>
        <begin position="353"/>
        <end position="374"/>
    </location>
</feature>
<dbReference type="GeneID" id="136807549"/>
<dbReference type="PANTHER" id="PTHR10924:SF6">
    <property type="entry name" value="SOLUTE CARRIER FAMILY 49 MEMBER A3"/>
    <property type="match status" value="1"/>
</dbReference>